<dbReference type="PANTHER" id="PTHR36933:SF1">
    <property type="entry name" value="SLL0788 PROTEIN"/>
    <property type="match status" value="1"/>
</dbReference>
<proteinExistence type="predicted"/>
<dbReference type="InterPro" id="IPR005183">
    <property type="entry name" value="DUF305_CopM-like"/>
</dbReference>
<reference evidence="2 3" key="1">
    <citation type="submission" date="2017-04" db="EMBL/GenBank/DDBJ databases">
        <authorList>
            <person name="Afonso C.L."/>
            <person name="Miller P.J."/>
            <person name="Scott M.A."/>
            <person name="Spackman E."/>
            <person name="Goraichik I."/>
            <person name="Dimitrov K.M."/>
            <person name="Suarez D.L."/>
            <person name="Swayne D.E."/>
        </authorList>
    </citation>
    <scope>NUCLEOTIDE SEQUENCE [LARGE SCALE GENOMIC DNA]</scope>
    <source>
        <strain evidence="2 3">KR-140</strain>
    </source>
</reference>
<organism evidence="2 3">
    <name type="scientific">Deinococcus hopiensis KR-140</name>
    <dbReference type="NCBI Taxonomy" id="695939"/>
    <lineage>
        <taxon>Bacteria</taxon>
        <taxon>Thermotogati</taxon>
        <taxon>Deinococcota</taxon>
        <taxon>Deinococci</taxon>
        <taxon>Deinococcales</taxon>
        <taxon>Deinococcaceae</taxon>
        <taxon>Deinococcus</taxon>
    </lineage>
</organism>
<gene>
    <name evidence="2" type="ORF">SAMN00790413_00445</name>
</gene>
<sequence length="69" mass="7932">MAQGGGHPRWAWDRWFLTPMIAHRQGAVEMAKPGFTRKKSAKLRKLVTTIIRGQTAEINRYHTSLEDVK</sequence>
<dbReference type="EMBL" id="FWWU01000009">
    <property type="protein sequence ID" value="SMB89487.1"/>
    <property type="molecule type" value="Genomic_DNA"/>
</dbReference>
<dbReference type="Proteomes" id="UP000192582">
    <property type="component" value="Unassembled WGS sequence"/>
</dbReference>
<evidence type="ECO:0000313" key="2">
    <source>
        <dbReference type="EMBL" id="SMB89487.1"/>
    </source>
</evidence>
<dbReference type="InterPro" id="IPR012347">
    <property type="entry name" value="Ferritin-like"/>
</dbReference>
<evidence type="ECO:0000313" key="3">
    <source>
        <dbReference type="Proteomes" id="UP000192582"/>
    </source>
</evidence>
<protein>
    <submittedName>
        <fullName evidence="2">Uncharacterized protein conserved in bacteria</fullName>
    </submittedName>
</protein>
<feature type="domain" description="DUF305" evidence="1">
    <location>
        <begin position="12"/>
        <end position="61"/>
    </location>
</feature>
<dbReference type="Gene3D" id="1.20.1260.10">
    <property type="match status" value="1"/>
</dbReference>
<dbReference type="AlphaFoldDB" id="A0A1W1V7Q3"/>
<evidence type="ECO:0000259" key="1">
    <source>
        <dbReference type="Pfam" id="PF03713"/>
    </source>
</evidence>
<name>A0A1W1V7Q3_9DEIO</name>
<accession>A0A1W1V7Q3</accession>
<dbReference type="Pfam" id="PF03713">
    <property type="entry name" value="DUF305"/>
    <property type="match status" value="1"/>
</dbReference>
<dbReference type="RefSeq" id="WP_170928666.1">
    <property type="nucleotide sequence ID" value="NZ_FWWU01000009.1"/>
</dbReference>
<keyword evidence="3" id="KW-1185">Reference proteome</keyword>
<dbReference type="PANTHER" id="PTHR36933">
    <property type="entry name" value="SLL0788 PROTEIN"/>
    <property type="match status" value="1"/>
</dbReference>
<dbReference type="STRING" id="695939.SAMN00790413_00445"/>